<protein>
    <submittedName>
        <fullName evidence="1">Uncharacterized protein</fullName>
    </submittedName>
</protein>
<evidence type="ECO:0000313" key="2">
    <source>
        <dbReference type="Proteomes" id="UP001054945"/>
    </source>
</evidence>
<organism evidence="1 2">
    <name type="scientific">Caerostris extrusa</name>
    <name type="common">Bark spider</name>
    <name type="synonym">Caerostris bankana</name>
    <dbReference type="NCBI Taxonomy" id="172846"/>
    <lineage>
        <taxon>Eukaryota</taxon>
        <taxon>Metazoa</taxon>
        <taxon>Ecdysozoa</taxon>
        <taxon>Arthropoda</taxon>
        <taxon>Chelicerata</taxon>
        <taxon>Arachnida</taxon>
        <taxon>Araneae</taxon>
        <taxon>Araneomorphae</taxon>
        <taxon>Entelegynae</taxon>
        <taxon>Araneoidea</taxon>
        <taxon>Araneidae</taxon>
        <taxon>Caerostris</taxon>
    </lineage>
</organism>
<reference evidence="1 2" key="1">
    <citation type="submission" date="2021-06" db="EMBL/GenBank/DDBJ databases">
        <title>Caerostris extrusa draft genome.</title>
        <authorList>
            <person name="Kono N."/>
            <person name="Arakawa K."/>
        </authorList>
    </citation>
    <scope>NUCLEOTIDE SEQUENCE [LARGE SCALE GENOMIC DNA]</scope>
</reference>
<proteinExistence type="predicted"/>
<comment type="caution">
    <text evidence="1">The sequence shown here is derived from an EMBL/GenBank/DDBJ whole genome shotgun (WGS) entry which is preliminary data.</text>
</comment>
<name>A0AAV4NTR7_CAEEX</name>
<gene>
    <name evidence="1" type="ORF">CEXT_757291</name>
</gene>
<dbReference type="Proteomes" id="UP001054945">
    <property type="component" value="Unassembled WGS sequence"/>
</dbReference>
<dbReference type="EMBL" id="BPLR01021303">
    <property type="protein sequence ID" value="GIX88194.1"/>
    <property type="molecule type" value="Genomic_DNA"/>
</dbReference>
<keyword evidence="2" id="KW-1185">Reference proteome</keyword>
<accession>A0AAV4NTR7</accession>
<sequence>MTTSLIEAACPELGHTIHQVNSTSMLKQPYQSNLRIEVQMCIRIQPAPSAAAGRPVATDPEIPHLIYLLLCASNERRILNSEPMSSMRNELRFRRCPCNRMSDGSRSRSHTPITSEERLITLKQGVPCT</sequence>
<dbReference type="AlphaFoldDB" id="A0AAV4NTR7"/>
<evidence type="ECO:0000313" key="1">
    <source>
        <dbReference type="EMBL" id="GIX88194.1"/>
    </source>
</evidence>